<proteinExistence type="predicted"/>
<reference evidence="1" key="2">
    <citation type="submission" date="2020-08" db="EMBL/GenBank/DDBJ databases">
        <title>Plant Genome Project.</title>
        <authorList>
            <person name="Zhang R.-G."/>
        </authorList>
    </citation>
    <scope>NUCLEOTIDE SEQUENCE</scope>
    <source>
        <strain evidence="1">Huo1</strain>
        <tissue evidence="1">Leaf</tissue>
    </source>
</reference>
<keyword evidence="2" id="KW-1185">Reference proteome</keyword>
<dbReference type="AlphaFoldDB" id="A0A8X8YI31"/>
<dbReference type="Proteomes" id="UP000298416">
    <property type="component" value="Unassembled WGS sequence"/>
</dbReference>
<reference evidence="1" key="1">
    <citation type="submission" date="2018-01" db="EMBL/GenBank/DDBJ databases">
        <authorList>
            <person name="Mao J.F."/>
        </authorList>
    </citation>
    <scope>NUCLEOTIDE SEQUENCE</scope>
    <source>
        <strain evidence="1">Huo1</strain>
        <tissue evidence="1">Leaf</tissue>
    </source>
</reference>
<protein>
    <submittedName>
        <fullName evidence="1">Uncharacterized protein</fullName>
    </submittedName>
</protein>
<accession>A0A8X8YI31</accession>
<organism evidence="1">
    <name type="scientific">Salvia splendens</name>
    <name type="common">Scarlet sage</name>
    <dbReference type="NCBI Taxonomy" id="180675"/>
    <lineage>
        <taxon>Eukaryota</taxon>
        <taxon>Viridiplantae</taxon>
        <taxon>Streptophyta</taxon>
        <taxon>Embryophyta</taxon>
        <taxon>Tracheophyta</taxon>
        <taxon>Spermatophyta</taxon>
        <taxon>Magnoliopsida</taxon>
        <taxon>eudicotyledons</taxon>
        <taxon>Gunneridae</taxon>
        <taxon>Pentapetalae</taxon>
        <taxon>asterids</taxon>
        <taxon>lamiids</taxon>
        <taxon>Lamiales</taxon>
        <taxon>Lamiaceae</taxon>
        <taxon>Nepetoideae</taxon>
        <taxon>Mentheae</taxon>
        <taxon>Salviinae</taxon>
        <taxon>Salvia</taxon>
        <taxon>Salvia subgen. Calosphace</taxon>
        <taxon>core Calosphace</taxon>
    </lineage>
</organism>
<name>A0A8X8YI31_SALSN</name>
<evidence type="ECO:0000313" key="2">
    <source>
        <dbReference type="Proteomes" id="UP000298416"/>
    </source>
</evidence>
<evidence type="ECO:0000313" key="1">
    <source>
        <dbReference type="EMBL" id="KAG6433305.1"/>
    </source>
</evidence>
<gene>
    <name evidence="1" type="ORF">SASPL_104913</name>
</gene>
<sequence length="219" mass="24780">MFDTSEGTISAPIATHTVTIPTYSWEKTDTQETVVPKTPELELASWMESQSSVLPETPDLEAISKGFDLQRNSFLRNFNSVPQYEKEIIFTSNVLSDSWSEILCSSNPAIICKTKKNIDLSTIGELIMFTAHWVKRSFVSLVLPSSYVCISIPLYLAIGPLTRVVSEPRSVARFEKWLLEKAIEPEKPEPRKLADIIEHPNGDVEIRKILEEQLSLLRE</sequence>
<dbReference type="EMBL" id="PNBA02000002">
    <property type="protein sequence ID" value="KAG6433305.1"/>
    <property type="molecule type" value="Genomic_DNA"/>
</dbReference>
<comment type="caution">
    <text evidence="1">The sequence shown here is derived from an EMBL/GenBank/DDBJ whole genome shotgun (WGS) entry which is preliminary data.</text>
</comment>